<comment type="subunit">
    <text evidence="2 8">Part of the 50S ribosomal subunit.</text>
</comment>
<feature type="binding site" evidence="8">
    <location>
        <position position="16"/>
    </location>
    <ligand>
        <name>Zn(2+)</name>
        <dbReference type="ChEBI" id="CHEBI:29105"/>
    </ligand>
</feature>
<keyword evidence="8" id="KW-0479">Metal-binding</keyword>
<keyword evidence="10" id="KW-1185">Reference proteome</keyword>
<evidence type="ECO:0000256" key="5">
    <source>
        <dbReference type="ARBA" id="ARBA00022980"/>
    </source>
</evidence>
<dbReference type="GO" id="GO:0046872">
    <property type="term" value="F:metal ion binding"/>
    <property type="evidence" value="ECO:0007669"/>
    <property type="project" value="UniProtKB-KW"/>
</dbReference>
<evidence type="ECO:0000313" key="9">
    <source>
        <dbReference type="EMBL" id="EES52392.1"/>
    </source>
</evidence>
<keyword evidence="6 8" id="KW-0687">Ribonucleoprotein</keyword>
<dbReference type="InterPro" id="IPR042105">
    <property type="entry name" value="Ribosomal_bL31_sf"/>
</dbReference>
<comment type="function">
    <text evidence="8">Binds the 23S rRNA.</text>
</comment>
<dbReference type="NCBIfam" id="NF000612">
    <property type="entry name" value="PRK00019.1"/>
    <property type="match status" value="1"/>
</dbReference>
<sequence length="71" mass="8052">MKKGIHPSYNAATVNCACGNVFETRTTVGNLHLDICNMCHPFFTGTQKIIDTEGRVERFMKKYRKEDAKKG</sequence>
<dbReference type="GO" id="GO:0003735">
    <property type="term" value="F:structural constituent of ribosome"/>
    <property type="evidence" value="ECO:0007669"/>
    <property type="project" value="InterPro"/>
</dbReference>
<comment type="cofactor">
    <cofactor evidence="8">
        <name>Zn(2+)</name>
        <dbReference type="ChEBI" id="CHEBI:29105"/>
    </cofactor>
    <text evidence="8">Binds 1 zinc ion per subunit.</text>
</comment>
<protein>
    <recommendedName>
        <fullName evidence="7 8">Large ribosomal subunit protein bL31</fullName>
    </recommendedName>
</protein>
<evidence type="ECO:0000256" key="4">
    <source>
        <dbReference type="ARBA" id="ARBA00022884"/>
    </source>
</evidence>
<evidence type="ECO:0000313" key="10">
    <source>
        <dbReference type="Proteomes" id="UP000009374"/>
    </source>
</evidence>
<dbReference type="GO" id="GO:0019843">
    <property type="term" value="F:rRNA binding"/>
    <property type="evidence" value="ECO:0007669"/>
    <property type="project" value="UniProtKB-KW"/>
</dbReference>
<dbReference type="PANTHER" id="PTHR33280:SF1">
    <property type="entry name" value="LARGE RIBOSOMAL SUBUNIT PROTEIN BL31C"/>
    <property type="match status" value="1"/>
</dbReference>
<dbReference type="GO" id="GO:0006412">
    <property type="term" value="P:translation"/>
    <property type="evidence" value="ECO:0007669"/>
    <property type="project" value="UniProtKB-UniRule"/>
</dbReference>
<dbReference type="NCBIfam" id="TIGR00105">
    <property type="entry name" value="L31"/>
    <property type="match status" value="1"/>
</dbReference>
<dbReference type="Pfam" id="PF01197">
    <property type="entry name" value="Ribosomal_L31"/>
    <property type="match status" value="1"/>
</dbReference>
<name>C6HYV7_9BACT</name>
<dbReference type="InterPro" id="IPR027491">
    <property type="entry name" value="Ribosomal_bL31_A"/>
</dbReference>
<accession>C6HYV7</accession>
<evidence type="ECO:0000256" key="2">
    <source>
        <dbReference type="ARBA" id="ARBA00011838"/>
    </source>
</evidence>
<feature type="binding site" evidence="8">
    <location>
        <position position="36"/>
    </location>
    <ligand>
        <name>Zn(2+)</name>
        <dbReference type="ChEBI" id="CHEBI:29105"/>
    </ligand>
</feature>
<evidence type="ECO:0000256" key="7">
    <source>
        <dbReference type="ARBA" id="ARBA00035687"/>
    </source>
</evidence>
<feature type="binding site" evidence="8">
    <location>
        <position position="18"/>
    </location>
    <ligand>
        <name>Zn(2+)</name>
        <dbReference type="ChEBI" id="CHEBI:29105"/>
    </ligand>
</feature>
<dbReference type="GO" id="GO:0005840">
    <property type="term" value="C:ribosome"/>
    <property type="evidence" value="ECO:0007669"/>
    <property type="project" value="UniProtKB-KW"/>
</dbReference>
<dbReference type="GO" id="GO:1990904">
    <property type="term" value="C:ribonucleoprotein complex"/>
    <property type="evidence" value="ECO:0007669"/>
    <property type="project" value="UniProtKB-KW"/>
</dbReference>
<keyword evidence="3 8" id="KW-0699">rRNA-binding</keyword>
<dbReference type="InterPro" id="IPR002150">
    <property type="entry name" value="Ribosomal_bL31"/>
</dbReference>
<dbReference type="InterPro" id="IPR034704">
    <property type="entry name" value="Ribosomal_bL28/bL31-like_sf"/>
</dbReference>
<dbReference type="NCBIfam" id="NF001809">
    <property type="entry name" value="PRK00528.1"/>
    <property type="match status" value="1"/>
</dbReference>
<evidence type="ECO:0000256" key="3">
    <source>
        <dbReference type="ARBA" id="ARBA00022730"/>
    </source>
</evidence>
<dbReference type="HAMAP" id="MF_00501">
    <property type="entry name" value="Ribosomal_bL31_1"/>
    <property type="match status" value="1"/>
</dbReference>
<organism evidence="9 10">
    <name type="scientific">Leptospirillum ferrodiazotrophum</name>
    <dbReference type="NCBI Taxonomy" id="412449"/>
    <lineage>
        <taxon>Bacteria</taxon>
        <taxon>Pseudomonadati</taxon>
        <taxon>Nitrospirota</taxon>
        <taxon>Nitrospiria</taxon>
        <taxon>Nitrospirales</taxon>
        <taxon>Nitrospiraceae</taxon>
        <taxon>Leptospirillum</taxon>
    </lineage>
</organism>
<evidence type="ECO:0000256" key="1">
    <source>
        <dbReference type="ARBA" id="ARBA00009296"/>
    </source>
</evidence>
<evidence type="ECO:0000256" key="6">
    <source>
        <dbReference type="ARBA" id="ARBA00023274"/>
    </source>
</evidence>
<proteinExistence type="inferred from homology"/>
<evidence type="ECO:0000256" key="8">
    <source>
        <dbReference type="HAMAP-Rule" id="MF_00501"/>
    </source>
</evidence>
<dbReference type="SUPFAM" id="SSF143800">
    <property type="entry name" value="L28p-like"/>
    <property type="match status" value="1"/>
</dbReference>
<feature type="binding site" evidence="8">
    <location>
        <position position="39"/>
    </location>
    <ligand>
        <name>Zn(2+)</name>
        <dbReference type="ChEBI" id="CHEBI:29105"/>
    </ligand>
</feature>
<gene>
    <name evidence="8" type="primary">rpmE</name>
    <name evidence="9" type="ORF">UBAL3_94240189</name>
</gene>
<dbReference type="PROSITE" id="PS01143">
    <property type="entry name" value="RIBOSOMAL_L31"/>
    <property type="match status" value="1"/>
</dbReference>
<dbReference type="EMBL" id="GG693878">
    <property type="protein sequence ID" value="EES52392.1"/>
    <property type="molecule type" value="Genomic_DNA"/>
</dbReference>
<keyword evidence="8" id="KW-0862">Zinc</keyword>
<comment type="similarity">
    <text evidence="1 8">Belongs to the bacterial ribosomal protein bL31 family. Type A subfamily.</text>
</comment>
<dbReference type="Gene3D" id="4.10.830.30">
    <property type="entry name" value="Ribosomal protein L31"/>
    <property type="match status" value="1"/>
</dbReference>
<dbReference type="PRINTS" id="PR01249">
    <property type="entry name" value="RIBOSOMALL31"/>
</dbReference>
<reference evidence="9 10" key="1">
    <citation type="journal article" date="2009" name="Appl. Environ. Microbiol.">
        <title>Community genomic and proteomic analyses of chemoautotrophic iron-oxidizing "Leptospirillum rubarum" (Group II) and "Leptospirillum ferrodiazotrophum" (Group III) bacteria in acid mine drainage biofilms.</title>
        <authorList>
            <person name="Goltsman D.S."/>
            <person name="Denef V.J."/>
            <person name="Singer S.W."/>
            <person name="VerBerkmoes N.C."/>
            <person name="Lefsrud M."/>
            <person name="Mueller R.S."/>
            <person name="Dick G.J."/>
            <person name="Sun C.L."/>
            <person name="Wheeler K.E."/>
            <person name="Zemla A."/>
            <person name="Baker B.J."/>
            <person name="Hauser L."/>
            <person name="Land M."/>
            <person name="Shah M.B."/>
            <person name="Thelen M.P."/>
            <person name="Hettich R.L."/>
            <person name="Banfield J.F."/>
        </authorList>
    </citation>
    <scope>NUCLEOTIDE SEQUENCE [LARGE SCALE GENOMIC DNA]</scope>
</reference>
<keyword evidence="4 8" id="KW-0694">RNA-binding</keyword>
<dbReference type="AlphaFoldDB" id="C6HYV7"/>
<keyword evidence="5 8" id="KW-0689">Ribosomal protein</keyword>
<dbReference type="PANTHER" id="PTHR33280">
    <property type="entry name" value="50S RIBOSOMAL PROTEIN L31, CHLOROPLASTIC"/>
    <property type="match status" value="1"/>
</dbReference>
<dbReference type="Proteomes" id="UP000009374">
    <property type="component" value="Unassembled WGS sequence"/>
</dbReference>